<feature type="compositionally biased region" description="Basic and acidic residues" evidence="1">
    <location>
        <begin position="40"/>
        <end position="66"/>
    </location>
</feature>
<feature type="compositionally biased region" description="Basic and acidic residues" evidence="1">
    <location>
        <begin position="155"/>
        <end position="167"/>
    </location>
</feature>
<dbReference type="Proteomes" id="UP000245783">
    <property type="component" value="Unassembled WGS sequence"/>
</dbReference>
<feature type="region of interest" description="Disordered" evidence="1">
    <location>
        <begin position="1"/>
        <end position="198"/>
    </location>
</feature>
<evidence type="ECO:0000313" key="2">
    <source>
        <dbReference type="EMBL" id="PWN40407.1"/>
    </source>
</evidence>
<feature type="region of interest" description="Disordered" evidence="1">
    <location>
        <begin position="226"/>
        <end position="271"/>
    </location>
</feature>
<dbReference type="AlphaFoldDB" id="A0A316VS30"/>
<proteinExistence type="predicted"/>
<organism evidence="2 3">
    <name type="scientific">Ceraceosorus guamensis</name>
    <dbReference type="NCBI Taxonomy" id="1522189"/>
    <lineage>
        <taxon>Eukaryota</taxon>
        <taxon>Fungi</taxon>
        <taxon>Dikarya</taxon>
        <taxon>Basidiomycota</taxon>
        <taxon>Ustilaginomycotina</taxon>
        <taxon>Exobasidiomycetes</taxon>
        <taxon>Ceraceosorales</taxon>
        <taxon>Ceraceosoraceae</taxon>
        <taxon>Ceraceosorus</taxon>
    </lineage>
</organism>
<reference evidence="2 3" key="1">
    <citation type="journal article" date="2018" name="Mol. Biol. Evol.">
        <title>Broad Genomic Sampling Reveals a Smut Pathogenic Ancestry of the Fungal Clade Ustilaginomycotina.</title>
        <authorList>
            <person name="Kijpornyongpan T."/>
            <person name="Mondo S.J."/>
            <person name="Barry K."/>
            <person name="Sandor L."/>
            <person name="Lee J."/>
            <person name="Lipzen A."/>
            <person name="Pangilinan J."/>
            <person name="LaButti K."/>
            <person name="Hainaut M."/>
            <person name="Henrissat B."/>
            <person name="Grigoriev I.V."/>
            <person name="Spatafora J.W."/>
            <person name="Aime M.C."/>
        </authorList>
    </citation>
    <scope>NUCLEOTIDE SEQUENCE [LARGE SCALE GENOMIC DNA]</scope>
    <source>
        <strain evidence="2 3">MCA 4658</strain>
    </source>
</reference>
<dbReference type="RefSeq" id="XP_025367567.1">
    <property type="nucleotide sequence ID" value="XM_025514562.1"/>
</dbReference>
<feature type="compositionally biased region" description="Low complexity" evidence="1">
    <location>
        <begin position="116"/>
        <end position="132"/>
    </location>
</feature>
<evidence type="ECO:0000313" key="3">
    <source>
        <dbReference type="Proteomes" id="UP000245783"/>
    </source>
</evidence>
<dbReference type="EMBL" id="KZ819418">
    <property type="protein sequence ID" value="PWN40407.1"/>
    <property type="molecule type" value="Genomic_DNA"/>
</dbReference>
<gene>
    <name evidence="2" type="ORF">IE81DRAFT_325576</name>
</gene>
<dbReference type="InParanoid" id="A0A316VS30"/>
<protein>
    <submittedName>
        <fullName evidence="2">Uncharacterized protein</fullName>
    </submittedName>
</protein>
<dbReference type="GeneID" id="37036432"/>
<accession>A0A316VS30</accession>
<keyword evidence="3" id="KW-1185">Reference proteome</keyword>
<feature type="compositionally biased region" description="Low complexity" evidence="1">
    <location>
        <begin position="170"/>
        <end position="198"/>
    </location>
</feature>
<sequence length="309" mass="32844">MAQIRPLRPAMPLGGFGGKRRRFQPPGGLGFERSIGAAREIPRTEIDNAARGASKKDASSSRERVSKQTIAQESPTAREVTAPLQGGAFPSAKRPAEVSVETLRKASTRPVQPMRSRPSPGASPLSSSSEGGNVARAQIQHARIHDPTDLTLVKNRSDKYAWRDVHGSSHKSSTSRPSSPQTNASSATAAPSAHTSAAAAAHHDPFDFTMDGQLDRYTWKDLHDLLHDDSPPSSPHQTSVQPTSAPFAHANAKRHAEHSTQSQVQAHHSDVAADCDAAMSLRKTTGAGSAGGGGLLDVVQECAHRHRNS</sequence>
<name>A0A316VS30_9BASI</name>
<evidence type="ECO:0000256" key="1">
    <source>
        <dbReference type="SAM" id="MobiDB-lite"/>
    </source>
</evidence>